<gene>
    <name evidence="3" type="ORF">ISN44_As12g029880</name>
</gene>
<keyword evidence="4" id="KW-1185">Reference proteome</keyword>
<dbReference type="AlphaFoldDB" id="A0A8T1YNP3"/>
<evidence type="ECO:0000313" key="3">
    <source>
        <dbReference type="EMBL" id="KAG7547776.1"/>
    </source>
</evidence>
<dbReference type="Proteomes" id="UP000694251">
    <property type="component" value="Chromosome 12"/>
</dbReference>
<feature type="region of interest" description="Disordered" evidence="1">
    <location>
        <begin position="51"/>
        <end position="75"/>
    </location>
</feature>
<dbReference type="EMBL" id="JAEFBJ010000012">
    <property type="protein sequence ID" value="KAG7547776.1"/>
    <property type="molecule type" value="Genomic_DNA"/>
</dbReference>
<protein>
    <submittedName>
        <fullName evidence="3">SAP domain superfamily</fullName>
    </submittedName>
</protein>
<dbReference type="PROSITE" id="PS50800">
    <property type="entry name" value="SAP"/>
    <property type="match status" value="1"/>
</dbReference>
<evidence type="ECO:0000256" key="1">
    <source>
        <dbReference type="SAM" id="MobiDB-lite"/>
    </source>
</evidence>
<accession>A0A8T1YNP3</accession>
<comment type="caution">
    <text evidence="3">The sequence shown here is derived from an EMBL/GenBank/DDBJ whole genome shotgun (WGS) entry which is preliminary data.</text>
</comment>
<reference evidence="3 4" key="1">
    <citation type="submission" date="2020-12" db="EMBL/GenBank/DDBJ databases">
        <title>Concerted genomic and epigenomic changes stabilize Arabidopsis allopolyploids.</title>
        <authorList>
            <person name="Chen Z."/>
        </authorList>
    </citation>
    <scope>NUCLEOTIDE SEQUENCE [LARGE SCALE GENOMIC DNA]</scope>
    <source>
        <strain evidence="3">As9502</strain>
        <tissue evidence="3">Leaf</tissue>
    </source>
</reference>
<feature type="domain" description="SAP" evidence="2">
    <location>
        <begin position="18"/>
        <end position="52"/>
    </location>
</feature>
<feature type="compositionally biased region" description="Acidic residues" evidence="1">
    <location>
        <begin position="60"/>
        <end position="70"/>
    </location>
</feature>
<sequence length="116" mass="13515">MGDQNEKPDYEMIEGRAVDTLKVHELKEHLFNLKYPTSGSKLELVKRLDDGLKKRRSEQPESEQQEEEEAPEPKGDLVFFDLEFEKDVVIEFGALIINSKTFIVVDESIYTFLEYT</sequence>
<dbReference type="InterPro" id="IPR003034">
    <property type="entry name" value="SAP_dom"/>
</dbReference>
<name>A0A8T1YNP3_ARASU</name>
<evidence type="ECO:0000259" key="2">
    <source>
        <dbReference type="PROSITE" id="PS50800"/>
    </source>
</evidence>
<proteinExistence type="predicted"/>
<evidence type="ECO:0000313" key="4">
    <source>
        <dbReference type="Proteomes" id="UP000694251"/>
    </source>
</evidence>
<organism evidence="3 4">
    <name type="scientific">Arabidopsis suecica</name>
    <name type="common">Swedish thale-cress</name>
    <name type="synonym">Cardaminopsis suecica</name>
    <dbReference type="NCBI Taxonomy" id="45249"/>
    <lineage>
        <taxon>Eukaryota</taxon>
        <taxon>Viridiplantae</taxon>
        <taxon>Streptophyta</taxon>
        <taxon>Embryophyta</taxon>
        <taxon>Tracheophyta</taxon>
        <taxon>Spermatophyta</taxon>
        <taxon>Magnoliopsida</taxon>
        <taxon>eudicotyledons</taxon>
        <taxon>Gunneridae</taxon>
        <taxon>Pentapetalae</taxon>
        <taxon>rosids</taxon>
        <taxon>malvids</taxon>
        <taxon>Brassicales</taxon>
        <taxon>Brassicaceae</taxon>
        <taxon>Camelineae</taxon>
        <taxon>Arabidopsis</taxon>
    </lineage>
</organism>